<feature type="domain" description="G-protein coupled receptors family 1 profile" evidence="9">
    <location>
        <begin position="163"/>
        <end position="226"/>
    </location>
</feature>
<evidence type="ECO:0000256" key="1">
    <source>
        <dbReference type="ARBA" id="ARBA00004141"/>
    </source>
</evidence>
<evidence type="ECO:0000256" key="4">
    <source>
        <dbReference type="ARBA" id="ARBA00023040"/>
    </source>
</evidence>
<evidence type="ECO:0000256" key="7">
    <source>
        <dbReference type="ARBA" id="ARBA00023224"/>
    </source>
</evidence>
<dbReference type="PROSITE" id="PS50262">
    <property type="entry name" value="G_PROTEIN_RECEP_F1_2"/>
    <property type="match status" value="1"/>
</dbReference>
<dbReference type="Gene3D" id="1.20.1070.10">
    <property type="entry name" value="Rhodopsin 7-helix transmembrane proteins"/>
    <property type="match status" value="1"/>
</dbReference>
<feature type="non-terminal residue" evidence="10">
    <location>
        <position position="226"/>
    </location>
</feature>
<name>A0A8S3ZUA8_9EUPU</name>
<evidence type="ECO:0000313" key="11">
    <source>
        <dbReference type="Proteomes" id="UP000678393"/>
    </source>
</evidence>
<comment type="subcellular location">
    <subcellularLocation>
        <location evidence="1">Membrane</location>
        <topology evidence="1">Multi-pass membrane protein</topology>
    </subcellularLocation>
</comment>
<dbReference type="Pfam" id="PF00001">
    <property type="entry name" value="7tm_1"/>
    <property type="match status" value="1"/>
</dbReference>
<evidence type="ECO:0000259" key="9">
    <source>
        <dbReference type="PROSITE" id="PS50262"/>
    </source>
</evidence>
<dbReference type="EMBL" id="CAJHNH020004771">
    <property type="protein sequence ID" value="CAG5131608.1"/>
    <property type="molecule type" value="Genomic_DNA"/>
</dbReference>
<keyword evidence="2 8" id="KW-0812">Transmembrane</keyword>
<evidence type="ECO:0000256" key="5">
    <source>
        <dbReference type="ARBA" id="ARBA00023136"/>
    </source>
</evidence>
<sequence length="226" mass="25931">MTSLTPRGVKTGTFRNRSSHQQLQQYFYFSFTKENTHSKMVWIQKRSSEALSYFGIVQNPLFVLQTRGNLTPSVPYTFSKPKTYLAVYDVEVEDPKSRLIKNTSLDTRLYFPFSDVFSNLSSATVTGNNESITGRGSPLYSPRLSAEIQITFYTIIFILAFVGNLLIIITLIQNKRMRTVTNVYLLNLAISDLLLAVFCMPFTLVPVLLMDFIFGKFMCIFIRYLQ</sequence>
<dbReference type="OrthoDB" id="10037617at2759"/>
<comment type="caution">
    <text evidence="10">The sequence shown here is derived from an EMBL/GenBank/DDBJ whole genome shotgun (WGS) entry which is preliminary data.</text>
</comment>
<dbReference type="AlphaFoldDB" id="A0A8S3ZUA8"/>
<reference evidence="10" key="1">
    <citation type="submission" date="2021-04" db="EMBL/GenBank/DDBJ databases">
        <authorList>
            <consortium name="Molecular Ecology Group"/>
        </authorList>
    </citation>
    <scope>NUCLEOTIDE SEQUENCE</scope>
</reference>
<evidence type="ECO:0000256" key="2">
    <source>
        <dbReference type="ARBA" id="ARBA00022692"/>
    </source>
</evidence>
<dbReference type="SUPFAM" id="SSF81321">
    <property type="entry name" value="Family A G protein-coupled receptor-like"/>
    <property type="match status" value="1"/>
</dbReference>
<evidence type="ECO:0000256" key="3">
    <source>
        <dbReference type="ARBA" id="ARBA00022989"/>
    </source>
</evidence>
<keyword evidence="3 8" id="KW-1133">Transmembrane helix</keyword>
<keyword evidence="4" id="KW-0297">G-protein coupled receptor</keyword>
<evidence type="ECO:0000313" key="10">
    <source>
        <dbReference type="EMBL" id="CAG5131608.1"/>
    </source>
</evidence>
<dbReference type="InterPro" id="IPR000276">
    <property type="entry name" value="GPCR_Rhodpsn"/>
</dbReference>
<dbReference type="InterPro" id="IPR017452">
    <property type="entry name" value="GPCR_Rhodpsn_7TM"/>
</dbReference>
<feature type="transmembrane region" description="Helical" evidence="8">
    <location>
        <begin position="150"/>
        <end position="172"/>
    </location>
</feature>
<dbReference type="PANTHER" id="PTHR24238:SF75">
    <property type="entry name" value="CHOLECYSTOKININ-LIKE RECEPTOR AT 17D1-RELATED"/>
    <property type="match status" value="1"/>
</dbReference>
<keyword evidence="7" id="KW-0807">Transducer</keyword>
<gene>
    <name evidence="10" type="ORF">CUNI_LOCUS17166</name>
</gene>
<dbReference type="PANTHER" id="PTHR24238">
    <property type="entry name" value="G-PROTEIN COUPLED RECEPTOR"/>
    <property type="match status" value="1"/>
</dbReference>
<organism evidence="10 11">
    <name type="scientific">Candidula unifasciata</name>
    <dbReference type="NCBI Taxonomy" id="100452"/>
    <lineage>
        <taxon>Eukaryota</taxon>
        <taxon>Metazoa</taxon>
        <taxon>Spiralia</taxon>
        <taxon>Lophotrochozoa</taxon>
        <taxon>Mollusca</taxon>
        <taxon>Gastropoda</taxon>
        <taxon>Heterobranchia</taxon>
        <taxon>Euthyneura</taxon>
        <taxon>Panpulmonata</taxon>
        <taxon>Eupulmonata</taxon>
        <taxon>Stylommatophora</taxon>
        <taxon>Helicina</taxon>
        <taxon>Helicoidea</taxon>
        <taxon>Geomitridae</taxon>
        <taxon>Candidula</taxon>
    </lineage>
</organism>
<keyword evidence="6" id="KW-0675">Receptor</keyword>
<dbReference type="PRINTS" id="PR00237">
    <property type="entry name" value="GPCRRHODOPSN"/>
</dbReference>
<dbReference type="GO" id="GO:0008188">
    <property type="term" value="F:neuropeptide receptor activity"/>
    <property type="evidence" value="ECO:0007669"/>
    <property type="project" value="TreeGrafter"/>
</dbReference>
<evidence type="ECO:0000256" key="6">
    <source>
        <dbReference type="ARBA" id="ARBA00023170"/>
    </source>
</evidence>
<evidence type="ECO:0000256" key="8">
    <source>
        <dbReference type="SAM" id="Phobius"/>
    </source>
</evidence>
<proteinExistence type="predicted"/>
<dbReference type="GO" id="GO:0005886">
    <property type="term" value="C:plasma membrane"/>
    <property type="evidence" value="ECO:0007669"/>
    <property type="project" value="TreeGrafter"/>
</dbReference>
<keyword evidence="5 8" id="KW-0472">Membrane</keyword>
<dbReference type="Proteomes" id="UP000678393">
    <property type="component" value="Unassembled WGS sequence"/>
</dbReference>
<protein>
    <recommendedName>
        <fullName evidence="9">G-protein coupled receptors family 1 profile domain-containing protein</fullName>
    </recommendedName>
</protein>
<keyword evidence="11" id="KW-1185">Reference proteome</keyword>
<accession>A0A8S3ZUA8</accession>